<dbReference type="InterPro" id="IPR002645">
    <property type="entry name" value="STAS_dom"/>
</dbReference>
<dbReference type="SUPFAM" id="SSF52091">
    <property type="entry name" value="SpoIIaa-like"/>
    <property type="match status" value="1"/>
</dbReference>
<feature type="transmembrane region" description="Helical" evidence="5">
    <location>
        <begin position="361"/>
        <end position="380"/>
    </location>
</feature>
<feature type="domain" description="STAS" evidence="6">
    <location>
        <begin position="447"/>
        <end position="562"/>
    </location>
</feature>
<evidence type="ECO:0000256" key="2">
    <source>
        <dbReference type="ARBA" id="ARBA00022692"/>
    </source>
</evidence>
<reference evidence="7 8" key="1">
    <citation type="submission" date="2018-06" db="EMBL/GenBank/DDBJ databases">
        <title>Streptacidiphilus pinicola sp. nov., isolated from pine grove soil.</title>
        <authorList>
            <person name="Roh S.G."/>
            <person name="Park S."/>
            <person name="Kim M.-K."/>
            <person name="Yun B.-R."/>
            <person name="Park J."/>
            <person name="Kim M.J."/>
            <person name="Kim Y.S."/>
            <person name="Kim S.B."/>
        </authorList>
    </citation>
    <scope>NUCLEOTIDE SEQUENCE [LARGE SCALE GENOMIC DNA]</scope>
    <source>
        <strain evidence="7 8">MMS16-CNU450</strain>
    </source>
</reference>
<dbReference type="Gene3D" id="3.30.750.24">
    <property type="entry name" value="STAS domain"/>
    <property type="match status" value="1"/>
</dbReference>
<dbReference type="CDD" id="cd07042">
    <property type="entry name" value="STAS_SulP_like_sulfate_transporter"/>
    <property type="match status" value="1"/>
</dbReference>
<proteinExistence type="predicted"/>
<comment type="caution">
    <text evidence="7">The sequence shown here is derived from an EMBL/GenBank/DDBJ whole genome shotgun (WGS) entry which is preliminary data.</text>
</comment>
<keyword evidence="8" id="KW-1185">Reference proteome</keyword>
<feature type="transmembrane region" description="Helical" evidence="5">
    <location>
        <begin position="335"/>
        <end position="355"/>
    </location>
</feature>
<dbReference type="Pfam" id="PF00916">
    <property type="entry name" value="Sulfate_transp"/>
    <property type="match status" value="1"/>
</dbReference>
<evidence type="ECO:0000256" key="1">
    <source>
        <dbReference type="ARBA" id="ARBA00004141"/>
    </source>
</evidence>
<dbReference type="PROSITE" id="PS50801">
    <property type="entry name" value="STAS"/>
    <property type="match status" value="1"/>
</dbReference>
<dbReference type="Proteomes" id="UP000248889">
    <property type="component" value="Unassembled WGS sequence"/>
</dbReference>
<organism evidence="7 8">
    <name type="scientific">Streptacidiphilus pinicola</name>
    <dbReference type="NCBI Taxonomy" id="2219663"/>
    <lineage>
        <taxon>Bacteria</taxon>
        <taxon>Bacillati</taxon>
        <taxon>Actinomycetota</taxon>
        <taxon>Actinomycetes</taxon>
        <taxon>Kitasatosporales</taxon>
        <taxon>Streptomycetaceae</taxon>
        <taxon>Streptacidiphilus</taxon>
    </lineage>
</organism>
<feature type="transmembrane region" description="Helical" evidence="5">
    <location>
        <begin position="110"/>
        <end position="131"/>
    </location>
</feature>
<feature type="transmembrane region" description="Helical" evidence="5">
    <location>
        <begin position="392"/>
        <end position="419"/>
    </location>
</feature>
<keyword evidence="2 5" id="KW-0812">Transmembrane</keyword>
<dbReference type="NCBIfam" id="TIGR00815">
    <property type="entry name" value="sulP"/>
    <property type="match status" value="1"/>
</dbReference>
<feature type="transmembrane region" description="Helical" evidence="5">
    <location>
        <begin position="217"/>
        <end position="241"/>
    </location>
</feature>
<dbReference type="EMBL" id="QKYN01000008">
    <property type="protein sequence ID" value="RAG87300.1"/>
    <property type="molecule type" value="Genomic_DNA"/>
</dbReference>
<sequence>MAADAPGQGWRRVVPALPGITVLRRYQRDWLRGDLLAGATVAAYLVPQVMAYGSVAGLQPVTGLWAILPAIVLYAVVGSSRLLSVGPESTTALMTATVVGPLAGGDAGRYAVLAATLAVVVGLLCVVAWLARLGFVADLLSRPVLIGYLAGVALIMMVDQLSKLTGVDVRGEGFFPQLKSFASDITEAHLPTVLFSLGTLLFLLLVATFLPKLPGPLLAVVLGTAVSAAFSLKDHGIAVIGDIPAGLPRPKLPQLGEFHQLALPAMGILLVGYTDFILTGRAFAKRGDKPQLDANQELLALGAVNIGAGFFQGFPVSSSASRTAIGESTGAKSQVYTLAAGVGVLAVLLFLSPLLHDTPDAVLGALVVFAAIRMIDVAGFRKLSSFRRGELLLALACLVGVLALDILYGVLVAVGLSVVELLSRVARPHDAVLGRVPGMAGMHDVDDYPEARTVPGLLVYRYDSPLFFANAEDFRRRALGALEDQPGPVRWFVLNTESNVEVDITALDSVDALRQELQERGIVFALARVKQDLRDDLDAYGLTESVGNERIFPTLPTALAGYRAWAREEGIADAGSEDDASST</sequence>
<keyword evidence="3 5" id="KW-1133">Transmembrane helix</keyword>
<dbReference type="InterPro" id="IPR036513">
    <property type="entry name" value="STAS_dom_sf"/>
</dbReference>
<dbReference type="PANTHER" id="PTHR11814">
    <property type="entry name" value="SULFATE TRANSPORTER"/>
    <property type="match status" value="1"/>
</dbReference>
<comment type="subcellular location">
    <subcellularLocation>
        <location evidence="1">Membrane</location>
        <topology evidence="1">Multi-pass membrane protein</topology>
    </subcellularLocation>
</comment>
<evidence type="ECO:0000313" key="8">
    <source>
        <dbReference type="Proteomes" id="UP000248889"/>
    </source>
</evidence>
<dbReference type="AlphaFoldDB" id="A0A2X0KKU7"/>
<accession>A0A2X0KKU7</accession>
<evidence type="ECO:0000256" key="3">
    <source>
        <dbReference type="ARBA" id="ARBA00022989"/>
    </source>
</evidence>
<dbReference type="InterPro" id="IPR011547">
    <property type="entry name" value="SLC26A/SulP_dom"/>
</dbReference>
<dbReference type="GO" id="GO:0016020">
    <property type="term" value="C:membrane"/>
    <property type="evidence" value="ECO:0007669"/>
    <property type="project" value="UniProtKB-SubCell"/>
</dbReference>
<keyword evidence="4 5" id="KW-0472">Membrane</keyword>
<feature type="transmembrane region" description="Helical" evidence="5">
    <location>
        <begin position="188"/>
        <end position="210"/>
    </location>
</feature>
<dbReference type="OrthoDB" id="9769739at2"/>
<evidence type="ECO:0000256" key="5">
    <source>
        <dbReference type="SAM" id="Phobius"/>
    </source>
</evidence>
<dbReference type="GO" id="GO:0055085">
    <property type="term" value="P:transmembrane transport"/>
    <property type="evidence" value="ECO:0007669"/>
    <property type="project" value="InterPro"/>
</dbReference>
<feature type="transmembrane region" description="Helical" evidence="5">
    <location>
        <begin position="61"/>
        <end position="78"/>
    </location>
</feature>
<dbReference type="InterPro" id="IPR001902">
    <property type="entry name" value="SLC26A/SulP_fam"/>
</dbReference>
<evidence type="ECO:0000313" key="7">
    <source>
        <dbReference type="EMBL" id="RAG87300.1"/>
    </source>
</evidence>
<dbReference type="RefSeq" id="WP_111498913.1">
    <property type="nucleotide sequence ID" value="NZ_QKYN01000008.1"/>
</dbReference>
<gene>
    <name evidence="7" type="ORF">DN069_01875</name>
</gene>
<evidence type="ECO:0000259" key="6">
    <source>
        <dbReference type="PROSITE" id="PS50801"/>
    </source>
</evidence>
<feature type="transmembrane region" description="Helical" evidence="5">
    <location>
        <begin position="35"/>
        <end position="55"/>
    </location>
</feature>
<dbReference type="Pfam" id="PF01740">
    <property type="entry name" value="STAS"/>
    <property type="match status" value="1"/>
</dbReference>
<feature type="transmembrane region" description="Helical" evidence="5">
    <location>
        <begin position="261"/>
        <end position="284"/>
    </location>
</feature>
<protein>
    <submittedName>
        <fullName evidence="7">Sodium-independent anion transporter</fullName>
    </submittedName>
</protein>
<evidence type="ECO:0000256" key="4">
    <source>
        <dbReference type="ARBA" id="ARBA00023136"/>
    </source>
</evidence>
<name>A0A2X0KKU7_9ACTN</name>
<feature type="transmembrane region" description="Helical" evidence="5">
    <location>
        <begin position="143"/>
        <end position="162"/>
    </location>
</feature>